<evidence type="ECO:0000313" key="4">
    <source>
        <dbReference type="Proteomes" id="UP000190065"/>
    </source>
</evidence>
<feature type="signal peptide" evidence="1">
    <location>
        <begin position="1"/>
        <end position="19"/>
    </location>
</feature>
<keyword evidence="3" id="KW-0540">Nuclease</keyword>
<accession>A0A1T4RS15</accession>
<dbReference type="Pfam" id="PF19580">
    <property type="entry name" value="Exo_endo_phos_3"/>
    <property type="match status" value="1"/>
</dbReference>
<dbReference type="GO" id="GO:0004519">
    <property type="term" value="F:endonuclease activity"/>
    <property type="evidence" value="ECO:0007669"/>
    <property type="project" value="UniProtKB-KW"/>
</dbReference>
<evidence type="ECO:0000256" key="1">
    <source>
        <dbReference type="SAM" id="SignalP"/>
    </source>
</evidence>
<feature type="chain" id="PRO_5012052308" evidence="1">
    <location>
        <begin position="20"/>
        <end position="347"/>
    </location>
</feature>
<dbReference type="PANTHER" id="PTHR42834">
    <property type="entry name" value="ENDONUCLEASE/EXONUCLEASE/PHOSPHATASE FAMILY PROTEIN (AFU_ORTHOLOGUE AFUA_3G09210)"/>
    <property type="match status" value="1"/>
</dbReference>
<dbReference type="STRING" id="28136.SAMN02745202_02408"/>
<dbReference type="InterPro" id="IPR005135">
    <property type="entry name" value="Endo/exonuclease/phosphatase"/>
</dbReference>
<organism evidence="3 4">
    <name type="scientific">Segatella oulorum</name>
    <dbReference type="NCBI Taxonomy" id="28136"/>
    <lineage>
        <taxon>Bacteria</taxon>
        <taxon>Pseudomonadati</taxon>
        <taxon>Bacteroidota</taxon>
        <taxon>Bacteroidia</taxon>
        <taxon>Bacteroidales</taxon>
        <taxon>Prevotellaceae</taxon>
        <taxon>Segatella</taxon>
    </lineage>
</organism>
<feature type="domain" description="Endonuclease/exonuclease/phosphatase" evidence="2">
    <location>
        <begin position="28"/>
        <end position="344"/>
    </location>
</feature>
<name>A0A1T4RS15_9BACT</name>
<keyword evidence="3" id="KW-0269">Exonuclease</keyword>
<dbReference type="SUPFAM" id="SSF56219">
    <property type="entry name" value="DNase I-like"/>
    <property type="match status" value="1"/>
</dbReference>
<dbReference type="InterPro" id="IPR036691">
    <property type="entry name" value="Endo/exonu/phosph_ase_sf"/>
</dbReference>
<dbReference type="RefSeq" id="WP_078805865.1">
    <property type="nucleotide sequence ID" value="NZ_FUXK01000038.1"/>
</dbReference>
<reference evidence="3 4" key="1">
    <citation type="submission" date="2017-02" db="EMBL/GenBank/DDBJ databases">
        <authorList>
            <person name="Peterson S.W."/>
        </authorList>
    </citation>
    <scope>NUCLEOTIDE SEQUENCE [LARGE SCALE GENOMIC DNA]</scope>
    <source>
        <strain evidence="3 4">ATCC 43324</strain>
    </source>
</reference>
<sequence>MKKSLFLLFAWCIAVVATAQQKARVYAVGFYNQENLFDTCHDAGKKDYDFLPGGSYKWDGLKYGHKLRNMARALADMGTDVLPHVGCAAIGLSEVENRRVLEDLVRQQPLAERGYAFAHIEGPDRRGIDCALLYNPQLFTKQTERLVPYVMREAKDSAFYTRGFFTVTGEMAGEPVAFIVCHLPSRFSGSSYREWGATQVRAVKDSLLALNPAMKVMVMGDMNDDPTDNSMRQCLAAKAEVAQVGSQDMYNPWYNMLVKQGTGTLQYRGTWNLFDQIILSPNLLNAPGTKDFSTLKFWKARIQRMPYLFETEGKYKGSPKRTTAGGVWLDGYSDHLPVCVYLVKTLQ</sequence>
<dbReference type="GO" id="GO:0004527">
    <property type="term" value="F:exonuclease activity"/>
    <property type="evidence" value="ECO:0007669"/>
    <property type="project" value="UniProtKB-KW"/>
</dbReference>
<dbReference type="PANTHER" id="PTHR42834:SF1">
    <property type="entry name" value="ENDONUCLEASE_EXONUCLEASE_PHOSPHATASE FAMILY PROTEIN (AFU_ORTHOLOGUE AFUA_3G09210)"/>
    <property type="match status" value="1"/>
</dbReference>
<evidence type="ECO:0000259" key="2">
    <source>
        <dbReference type="Pfam" id="PF19580"/>
    </source>
</evidence>
<dbReference type="AlphaFoldDB" id="A0A1T4RS15"/>
<keyword evidence="3" id="KW-0378">Hydrolase</keyword>
<keyword evidence="3" id="KW-0255">Endonuclease</keyword>
<keyword evidence="1" id="KW-0732">Signal</keyword>
<dbReference type="Gene3D" id="3.60.10.10">
    <property type="entry name" value="Endonuclease/exonuclease/phosphatase"/>
    <property type="match status" value="1"/>
</dbReference>
<proteinExistence type="predicted"/>
<protein>
    <submittedName>
        <fullName evidence="3">Endonuclease/Exonuclease/phosphatase family protein</fullName>
    </submittedName>
</protein>
<dbReference type="EMBL" id="FUXK01000038">
    <property type="protein sequence ID" value="SKA18795.1"/>
    <property type="molecule type" value="Genomic_DNA"/>
</dbReference>
<dbReference type="eggNOG" id="COG2374">
    <property type="taxonomic scope" value="Bacteria"/>
</dbReference>
<gene>
    <name evidence="3" type="ORF">SAMN02745202_02408</name>
</gene>
<dbReference type="Proteomes" id="UP000190065">
    <property type="component" value="Unassembled WGS sequence"/>
</dbReference>
<evidence type="ECO:0000313" key="3">
    <source>
        <dbReference type="EMBL" id="SKA18795.1"/>
    </source>
</evidence>